<keyword evidence="7" id="KW-1185">Reference proteome</keyword>
<gene>
    <name evidence="6" type="ORF">EG68_09635</name>
</gene>
<keyword evidence="2" id="KW-0677">Repeat</keyword>
<evidence type="ECO:0000256" key="2">
    <source>
        <dbReference type="ARBA" id="ARBA00022737"/>
    </source>
</evidence>
<dbReference type="InterPro" id="IPR006536">
    <property type="entry name" value="HnRNP-L/PTB"/>
</dbReference>
<dbReference type="InterPro" id="IPR021790">
    <property type="entry name" value="PTBP1-like_RRM2"/>
</dbReference>
<dbReference type="GO" id="GO:0006397">
    <property type="term" value="P:mRNA processing"/>
    <property type="evidence" value="ECO:0007669"/>
    <property type="project" value="InterPro"/>
</dbReference>
<dbReference type="SMART" id="SM00360">
    <property type="entry name" value="RRM"/>
    <property type="match status" value="3"/>
</dbReference>
<dbReference type="OrthoDB" id="302770at2759"/>
<evidence type="ECO:0000256" key="1">
    <source>
        <dbReference type="ARBA" id="ARBA00022553"/>
    </source>
</evidence>
<dbReference type="Proteomes" id="UP000822476">
    <property type="component" value="Unassembled WGS sequence"/>
</dbReference>
<dbReference type="Pfam" id="PF13893">
    <property type="entry name" value="RRM_5"/>
    <property type="match status" value="1"/>
</dbReference>
<accession>A0A8S9YH12</accession>
<sequence>MFEQQKRSRTSDWENTEPSPVIHVRGLPAHTLELDLLKLFEPYGDIREVAMMPHRKQSLVEFVSVADAESFIKKASTDPPRIGSQEINVSFSTSKRIVQRALDKDTPVEDVGESMENNVLLYTIYNSRYPITIDVIQKITSPFATVVRIVMFRKAHVQAMVELKTAADARLVKRNLNGADIYSGCCTLKVDYARPTRLTVTRNDNDTWDFEHMNTQNANGANTTYDAKPQMAGSLLGTFQQPDQQPYYNVEQPQGFAMYPDRCLINVPQNALECTMSTPAHLFTPVAMVYNMNMEQMNCDRLFNLLCPYGNVVRIKFLRSYDGSAMAQMGDEHAVNRLLENLSGCTLMGLHLLIRPSRQTSIMDVPQPYTLPDGTPSFKDFTQNRNNRYSTPTLAGKNRSFKPSCALHYWNCPLNFSIQDMQDVCTKLGAPLPTKMAPYIKTTGRTSSGLVQWEKESDALAALAIVNHYEIPNPDGGYAFILNGNKQSTSQSNSTNSRAAQFIPRHAQTMFIAATPNRASHKHHSPAFIYPHTCTHVTPWYHHLRWFMSI</sequence>
<protein>
    <recommendedName>
        <fullName evidence="5">RRM domain-containing protein</fullName>
    </recommendedName>
</protein>
<dbReference type="InterPro" id="IPR000504">
    <property type="entry name" value="RRM_dom"/>
</dbReference>
<dbReference type="GO" id="GO:0005634">
    <property type="term" value="C:nucleus"/>
    <property type="evidence" value="ECO:0007669"/>
    <property type="project" value="InterPro"/>
</dbReference>
<dbReference type="PROSITE" id="PS50102">
    <property type="entry name" value="RRM"/>
    <property type="match status" value="1"/>
</dbReference>
<dbReference type="NCBIfam" id="TIGR01649">
    <property type="entry name" value="hnRNP-L_PTB"/>
    <property type="match status" value="1"/>
</dbReference>
<evidence type="ECO:0000256" key="4">
    <source>
        <dbReference type="PROSITE-ProRule" id="PRU00176"/>
    </source>
</evidence>
<dbReference type="GO" id="GO:0003723">
    <property type="term" value="F:RNA binding"/>
    <property type="evidence" value="ECO:0007669"/>
    <property type="project" value="UniProtKB-UniRule"/>
</dbReference>
<dbReference type="SUPFAM" id="SSF54928">
    <property type="entry name" value="RNA-binding domain, RBD"/>
    <property type="match status" value="3"/>
</dbReference>
<proteinExistence type="predicted"/>
<dbReference type="EMBL" id="JTDE01005719">
    <property type="protein sequence ID" value="KAF7247595.1"/>
    <property type="molecule type" value="Genomic_DNA"/>
</dbReference>
<dbReference type="Gene3D" id="3.30.70.330">
    <property type="match status" value="4"/>
</dbReference>
<dbReference type="InterPro" id="IPR012677">
    <property type="entry name" value="Nucleotide-bd_a/b_plait_sf"/>
</dbReference>
<dbReference type="PANTHER" id="PTHR15592">
    <property type="entry name" value="MATRIN 3/NUCLEAR PROTEIN 220-RELATED"/>
    <property type="match status" value="1"/>
</dbReference>
<evidence type="ECO:0000256" key="3">
    <source>
        <dbReference type="ARBA" id="ARBA00022884"/>
    </source>
</evidence>
<dbReference type="CDD" id="cd12424">
    <property type="entry name" value="RRM3_hnRNPL_like"/>
    <property type="match status" value="1"/>
</dbReference>
<evidence type="ECO:0000313" key="7">
    <source>
        <dbReference type="Proteomes" id="UP000822476"/>
    </source>
</evidence>
<dbReference type="Pfam" id="PF00076">
    <property type="entry name" value="RRM_1"/>
    <property type="match status" value="1"/>
</dbReference>
<dbReference type="Pfam" id="PF22976">
    <property type="entry name" value="RRM_10"/>
    <property type="match status" value="1"/>
</dbReference>
<evidence type="ECO:0000259" key="5">
    <source>
        <dbReference type="PROSITE" id="PS50102"/>
    </source>
</evidence>
<reference evidence="6" key="1">
    <citation type="submission" date="2019-07" db="EMBL/GenBank/DDBJ databases">
        <title>Annotation for the trematode Paragonimus miyazaki's.</title>
        <authorList>
            <person name="Choi Y.-J."/>
        </authorList>
    </citation>
    <scope>NUCLEOTIDE SEQUENCE</scope>
    <source>
        <strain evidence="6">Japan</strain>
    </source>
</reference>
<evidence type="ECO:0000313" key="6">
    <source>
        <dbReference type="EMBL" id="KAF7247595.1"/>
    </source>
</evidence>
<feature type="domain" description="RRM" evidence="5">
    <location>
        <begin position="20"/>
        <end position="94"/>
    </location>
</feature>
<name>A0A8S9YH12_9TREM</name>
<dbReference type="InterPro" id="IPR035979">
    <property type="entry name" value="RBD_domain_sf"/>
</dbReference>
<dbReference type="AlphaFoldDB" id="A0A8S9YH12"/>
<keyword evidence="3 4" id="KW-0694">RNA-binding</keyword>
<keyword evidence="1" id="KW-0597">Phosphoprotein</keyword>
<dbReference type="InterPro" id="IPR055204">
    <property type="entry name" value="HNRNPL_RRM"/>
</dbReference>
<organism evidence="6 7">
    <name type="scientific">Paragonimus skrjabini miyazakii</name>
    <dbReference type="NCBI Taxonomy" id="59628"/>
    <lineage>
        <taxon>Eukaryota</taxon>
        <taxon>Metazoa</taxon>
        <taxon>Spiralia</taxon>
        <taxon>Lophotrochozoa</taxon>
        <taxon>Platyhelminthes</taxon>
        <taxon>Trematoda</taxon>
        <taxon>Digenea</taxon>
        <taxon>Plagiorchiida</taxon>
        <taxon>Troglotremata</taxon>
        <taxon>Troglotrematidae</taxon>
        <taxon>Paragonimus</taxon>
    </lineage>
</organism>
<dbReference type="Pfam" id="PF11835">
    <property type="entry name" value="RRM_8"/>
    <property type="match status" value="1"/>
</dbReference>
<comment type="caution">
    <text evidence="6">The sequence shown here is derived from an EMBL/GenBank/DDBJ whole genome shotgun (WGS) entry which is preliminary data.</text>
</comment>